<gene>
    <name evidence="3" type="ORF">ECRASSUSDP1_LOCUS3792</name>
</gene>
<sequence length="1386" mass="160320">MSSKALSVPKLSSAMRKIPKGPNKKSMMKRSGTRKTITNKASNLDSATKLTVHSSRNCSSKRFRTISSKKKSKKRCRGGSDYKTQKREMMKSIQNSDSFALNGSCSSKTKTNYSKIDNDSFKNNSAELINAHGIPMHNLRELSLTDNGSLNNVSRDVRVLDTSKDISINDCIKFSDPNLSSIEQPNTLNIQNQANMFRNAHMIGSSQQVRDTLEKVNNTYTYDSNQSLGVCSSGTAQNPIRIEDIPSSGGKLNNTGKFAMINPLMEEAELKLGRPLLDDAKNVLNAFNKTMGSINDLLCSRWEDLRQKFISTCNNFQTDEIINIMLDDTESQKYVAQRMEEILSEDWAAEREATINQLTKQIGMLEMKNNLFSSQFDPKNCSISEANKMKVLQDLLDSKHSEVNSLQKNLSIKNKEISMLRAYQEGRSKKAGSTQESLNLEYKRMYESVIAEKEQLQNLVTSLQKEVGQREHSLQRFEQREKELRESISKLESKVNELTKTNVTPINSESAIQMFHKRIRQLEEDRDNNSDEEKELARTKNKEETENYIKKLKNTLKIYKSRSKDFEKRSIELECINIALQKELSSAQASAQKVQSLESQLSELQQSHLLQTEQFKQSTKDLLRKKKQKYITKIKNLEQKFIDLCEAQMSSIQENLKNKTEHELGSELMKKELELQSLQQRVDEEYILVTEHEEIVNDLFEKEKDKRQTEIEQLCDNFEKEFIQAQEVTEEERIKPLEQQVKEEREHRDCLDKRVLQLETELAVCKENLNDVKAENSRCAGDLSKAYQANSVEISNYEADISKLHHKLTDKEKELHKLEMKVEKYQTATTETEKSTRNKILLLENTVSSMKSKHKQAEESLLTKNTDLTQQVLALKDELSNYERELDKNRAEFDTLIEKYEDLSTSHQCLAKENNDAEEYITSLKSQLQKFKTNRRNLAKDIKQAVGVKCTQMREELTFLKKLVSEEIKFMYKYADGNYNDVCNEVKKMINHNQEVYLNNTKTIELTKEKQYQSEIQQMKQDFVEKLHELNDKCDEAQVKEITLKKSLDEQKADNTELANQVEDLKSIVSIKELSMEKLKAKMKTCEDILERYFASIPLENTSLEDFSNFDLSVKLTKLNDMTKQLIEKHKQEMDTLNHQNLDQLESTKQSYEQRIESLYIESETKDTQISDLKDTNLDLSQSLAHLEEQMSSAYDQISKILLSHNIGPNSEERIDDKIYSLSLIIIEKEQALQKYKEMNSQKEEEITKLTQRSQKIIQESLRREEIIKENTQKVLQESNNLLMNKRQMNDENTKSLQRLLNKLEIKQNERSLERSSFDRRDRMSPIRSKASMELIDEIKKAVTPNLPRGKSILQDSPGFGSFPPPPITGKENISKMNLSELNSEK</sequence>
<feature type="coiled-coil region" evidence="1">
    <location>
        <begin position="439"/>
        <end position="681"/>
    </location>
</feature>
<evidence type="ECO:0000256" key="1">
    <source>
        <dbReference type="SAM" id="Coils"/>
    </source>
</evidence>
<proteinExistence type="predicted"/>
<feature type="coiled-coil region" evidence="1">
    <location>
        <begin position="741"/>
        <end position="828"/>
    </location>
</feature>
<feature type="compositionally biased region" description="Basic residues" evidence="2">
    <location>
        <begin position="63"/>
        <end position="77"/>
    </location>
</feature>
<feature type="coiled-coil region" evidence="1">
    <location>
        <begin position="865"/>
        <end position="941"/>
    </location>
</feature>
<evidence type="ECO:0000313" key="4">
    <source>
        <dbReference type="Proteomes" id="UP001295684"/>
    </source>
</evidence>
<protein>
    <submittedName>
        <fullName evidence="3">Uncharacterized protein</fullName>
    </submittedName>
</protein>
<feature type="coiled-coil region" evidence="1">
    <location>
        <begin position="1020"/>
        <end position="1068"/>
    </location>
</feature>
<feature type="coiled-coil region" evidence="1">
    <location>
        <begin position="1120"/>
        <end position="1190"/>
    </location>
</feature>
<feature type="region of interest" description="Disordered" evidence="2">
    <location>
        <begin position="1347"/>
        <end position="1386"/>
    </location>
</feature>
<keyword evidence="4" id="KW-1185">Reference proteome</keyword>
<evidence type="ECO:0000256" key="2">
    <source>
        <dbReference type="SAM" id="MobiDB-lite"/>
    </source>
</evidence>
<feature type="region of interest" description="Disordered" evidence="2">
    <location>
        <begin position="63"/>
        <end position="83"/>
    </location>
</feature>
<dbReference type="EMBL" id="CAMPGE010003628">
    <property type="protein sequence ID" value="CAI2362469.1"/>
    <property type="molecule type" value="Genomic_DNA"/>
</dbReference>
<organism evidence="3 4">
    <name type="scientific">Euplotes crassus</name>
    <dbReference type="NCBI Taxonomy" id="5936"/>
    <lineage>
        <taxon>Eukaryota</taxon>
        <taxon>Sar</taxon>
        <taxon>Alveolata</taxon>
        <taxon>Ciliophora</taxon>
        <taxon>Intramacronucleata</taxon>
        <taxon>Spirotrichea</taxon>
        <taxon>Hypotrichia</taxon>
        <taxon>Euplotida</taxon>
        <taxon>Euplotidae</taxon>
        <taxon>Moneuplotes</taxon>
    </lineage>
</organism>
<feature type="compositionally biased region" description="Polar residues" evidence="2">
    <location>
        <begin position="1375"/>
        <end position="1386"/>
    </location>
</feature>
<keyword evidence="1" id="KW-0175">Coiled coil</keyword>
<comment type="caution">
    <text evidence="3">The sequence shown here is derived from an EMBL/GenBank/DDBJ whole genome shotgun (WGS) entry which is preliminary data.</text>
</comment>
<feature type="coiled-coil region" evidence="1">
    <location>
        <begin position="1226"/>
        <end position="1260"/>
    </location>
</feature>
<reference evidence="3" key="1">
    <citation type="submission" date="2023-07" db="EMBL/GenBank/DDBJ databases">
        <authorList>
            <consortium name="AG Swart"/>
            <person name="Singh M."/>
            <person name="Singh A."/>
            <person name="Seah K."/>
            <person name="Emmerich C."/>
        </authorList>
    </citation>
    <scope>NUCLEOTIDE SEQUENCE</scope>
    <source>
        <strain evidence="3">DP1</strain>
    </source>
</reference>
<feature type="region of interest" description="Disordered" evidence="2">
    <location>
        <begin position="1"/>
        <end position="35"/>
    </location>
</feature>
<name>A0AAD1U8Z9_EUPCR</name>
<accession>A0AAD1U8Z9</accession>
<feature type="compositionally biased region" description="Basic residues" evidence="2">
    <location>
        <begin position="17"/>
        <end position="33"/>
    </location>
</feature>
<dbReference type="Proteomes" id="UP001295684">
    <property type="component" value="Unassembled WGS sequence"/>
</dbReference>
<evidence type="ECO:0000313" key="3">
    <source>
        <dbReference type="EMBL" id="CAI2362469.1"/>
    </source>
</evidence>